<dbReference type="AlphaFoldDB" id="A0AAE0J5J1"/>
<comment type="caution">
    <text evidence="3">The sequence shown here is derived from an EMBL/GenBank/DDBJ whole genome shotgun (WGS) entry which is preliminary data.</text>
</comment>
<reference evidence="3" key="2">
    <citation type="submission" date="2023-06" db="EMBL/GenBank/DDBJ databases">
        <authorList>
            <consortium name="Lawrence Berkeley National Laboratory"/>
            <person name="Haridas S."/>
            <person name="Hensen N."/>
            <person name="Bonometti L."/>
            <person name="Westerberg I."/>
            <person name="Brannstrom I.O."/>
            <person name="Guillou S."/>
            <person name="Cros-Aarteil S."/>
            <person name="Calhoun S."/>
            <person name="Kuo A."/>
            <person name="Mondo S."/>
            <person name="Pangilinan J."/>
            <person name="Riley R."/>
            <person name="Labutti K."/>
            <person name="Andreopoulos B."/>
            <person name="Lipzen A."/>
            <person name="Chen C."/>
            <person name="Yanf M."/>
            <person name="Daum C."/>
            <person name="Ng V."/>
            <person name="Clum A."/>
            <person name="Steindorff A."/>
            <person name="Ohm R."/>
            <person name="Martin F."/>
            <person name="Silar P."/>
            <person name="Natvig D."/>
            <person name="Lalanne C."/>
            <person name="Gautier V."/>
            <person name="Ament-Velasquez S.L."/>
            <person name="Kruys A."/>
            <person name="Hutchinson M.I."/>
            <person name="Powell A.J."/>
            <person name="Barry K."/>
            <person name="Miller A.N."/>
            <person name="Grigoriev I.V."/>
            <person name="Debuchy R."/>
            <person name="Gladieux P."/>
            <person name="Thoren M.H."/>
            <person name="Johannesson H."/>
        </authorList>
    </citation>
    <scope>NUCLEOTIDE SEQUENCE</scope>
    <source>
        <strain evidence="3">SMH4131-1</strain>
    </source>
</reference>
<keyword evidence="4" id="KW-1185">Reference proteome</keyword>
<gene>
    <name evidence="3" type="ORF">B0T19DRAFT_447931</name>
</gene>
<feature type="compositionally biased region" description="Basic and acidic residues" evidence="1">
    <location>
        <begin position="40"/>
        <end position="52"/>
    </location>
</feature>
<name>A0AAE0J5J1_9PEZI</name>
<feature type="compositionally biased region" description="Basic and acidic residues" evidence="1">
    <location>
        <begin position="335"/>
        <end position="344"/>
    </location>
</feature>
<protein>
    <recommendedName>
        <fullName evidence="2">DUF7924 domain-containing protein</fullName>
    </recommendedName>
</protein>
<dbReference type="InterPro" id="IPR057684">
    <property type="entry name" value="DUF7924"/>
</dbReference>
<dbReference type="Proteomes" id="UP001286456">
    <property type="component" value="Unassembled WGS sequence"/>
</dbReference>
<evidence type="ECO:0000259" key="2">
    <source>
        <dbReference type="Pfam" id="PF25545"/>
    </source>
</evidence>
<dbReference type="EMBL" id="JAUEPO010000001">
    <property type="protein sequence ID" value="KAK3337346.1"/>
    <property type="molecule type" value="Genomic_DNA"/>
</dbReference>
<evidence type="ECO:0000313" key="4">
    <source>
        <dbReference type="Proteomes" id="UP001286456"/>
    </source>
</evidence>
<reference evidence="3" key="1">
    <citation type="journal article" date="2023" name="Mol. Phylogenet. Evol.">
        <title>Genome-scale phylogeny and comparative genomics of the fungal order Sordariales.</title>
        <authorList>
            <person name="Hensen N."/>
            <person name="Bonometti L."/>
            <person name="Westerberg I."/>
            <person name="Brannstrom I.O."/>
            <person name="Guillou S."/>
            <person name="Cros-Aarteil S."/>
            <person name="Calhoun S."/>
            <person name="Haridas S."/>
            <person name="Kuo A."/>
            <person name="Mondo S."/>
            <person name="Pangilinan J."/>
            <person name="Riley R."/>
            <person name="LaButti K."/>
            <person name="Andreopoulos B."/>
            <person name="Lipzen A."/>
            <person name="Chen C."/>
            <person name="Yan M."/>
            <person name="Daum C."/>
            <person name="Ng V."/>
            <person name="Clum A."/>
            <person name="Steindorff A."/>
            <person name="Ohm R.A."/>
            <person name="Martin F."/>
            <person name="Silar P."/>
            <person name="Natvig D.O."/>
            <person name="Lalanne C."/>
            <person name="Gautier V."/>
            <person name="Ament-Velasquez S.L."/>
            <person name="Kruys A."/>
            <person name="Hutchinson M.I."/>
            <person name="Powell A.J."/>
            <person name="Barry K."/>
            <person name="Miller A.N."/>
            <person name="Grigoriev I.V."/>
            <person name="Debuchy R."/>
            <person name="Gladieux P."/>
            <person name="Hiltunen Thoren M."/>
            <person name="Johannesson H."/>
        </authorList>
    </citation>
    <scope>NUCLEOTIDE SEQUENCE</scope>
    <source>
        <strain evidence="3">SMH4131-1</strain>
    </source>
</reference>
<evidence type="ECO:0000256" key="1">
    <source>
        <dbReference type="SAM" id="MobiDB-lite"/>
    </source>
</evidence>
<feature type="compositionally biased region" description="Low complexity" evidence="1">
    <location>
        <begin position="93"/>
        <end position="102"/>
    </location>
</feature>
<feature type="compositionally biased region" description="Basic and acidic residues" evidence="1">
    <location>
        <begin position="82"/>
        <end position="92"/>
    </location>
</feature>
<feature type="domain" description="DUF7924" evidence="2">
    <location>
        <begin position="201"/>
        <end position="334"/>
    </location>
</feature>
<organism evidence="3 4">
    <name type="scientific">Cercophora scortea</name>
    <dbReference type="NCBI Taxonomy" id="314031"/>
    <lineage>
        <taxon>Eukaryota</taxon>
        <taxon>Fungi</taxon>
        <taxon>Dikarya</taxon>
        <taxon>Ascomycota</taxon>
        <taxon>Pezizomycotina</taxon>
        <taxon>Sordariomycetes</taxon>
        <taxon>Sordariomycetidae</taxon>
        <taxon>Sordariales</taxon>
        <taxon>Lasiosphaeriaceae</taxon>
        <taxon>Cercophora</taxon>
    </lineage>
</organism>
<dbReference type="Pfam" id="PF25545">
    <property type="entry name" value="DUF7924"/>
    <property type="match status" value="1"/>
</dbReference>
<accession>A0AAE0J5J1</accession>
<feature type="compositionally biased region" description="Polar residues" evidence="1">
    <location>
        <begin position="1"/>
        <end position="18"/>
    </location>
</feature>
<feature type="region of interest" description="Disordered" evidence="1">
    <location>
        <begin position="1"/>
        <end position="122"/>
    </location>
</feature>
<feature type="region of interest" description="Disordered" evidence="1">
    <location>
        <begin position="328"/>
        <end position="361"/>
    </location>
</feature>
<proteinExistence type="predicted"/>
<feature type="compositionally biased region" description="Polar residues" evidence="1">
    <location>
        <begin position="27"/>
        <end position="36"/>
    </location>
</feature>
<evidence type="ECO:0000313" key="3">
    <source>
        <dbReference type="EMBL" id="KAK3337346.1"/>
    </source>
</evidence>
<sequence length="361" mass="39899">MDEASKTQANSQESQPELSQAELPPTQAEQVPANSQTRKRQLDSDDNAELRTKPARTTRLTSKPARLTRKNLAEFNKMGKKKTSDPTDDSRSTKTTSTTTSSFAVKAQKNGILDPRSSKPPTNLEEIREQYARPCATASPPQSVYKSYTSRVRKAKNKATMVVITSGHLLKEYDDDEGYDRVFNQQFTGLPRNLGFNNGLSAPQPDFVEGLEMGKYLPFPVDEHIPGAALYQDDPHSLTLPHIAGEWKGPDGSMKKAELQSAYNGAALVYGRNQALAYIKKSDPPGHAKITTFTTDGTNLNLYAHYATPSAEDGNTLEYHQYPISSANLTSTHQSYKDGRKTSLETKPQSTPTSRRRKSPT</sequence>